<name>K6XJX6_9ALTE</name>
<organism evidence="1 2">
    <name type="scientific">Paraglaciecola arctica BSs20135</name>
    <dbReference type="NCBI Taxonomy" id="493475"/>
    <lineage>
        <taxon>Bacteria</taxon>
        <taxon>Pseudomonadati</taxon>
        <taxon>Pseudomonadota</taxon>
        <taxon>Gammaproteobacteria</taxon>
        <taxon>Alteromonadales</taxon>
        <taxon>Alteromonadaceae</taxon>
        <taxon>Paraglaciecola</taxon>
    </lineage>
</organism>
<evidence type="ECO:0000313" key="1">
    <source>
        <dbReference type="EMBL" id="GAC20964.1"/>
    </source>
</evidence>
<accession>K6XJX6</accession>
<comment type="caution">
    <text evidence="1">The sequence shown here is derived from an EMBL/GenBank/DDBJ whole genome shotgun (WGS) entry which is preliminary data.</text>
</comment>
<dbReference type="Proteomes" id="UP000006327">
    <property type="component" value="Unassembled WGS sequence"/>
</dbReference>
<dbReference type="AlphaFoldDB" id="K6XJX6"/>
<evidence type="ECO:0000313" key="2">
    <source>
        <dbReference type="Proteomes" id="UP000006327"/>
    </source>
</evidence>
<proteinExistence type="predicted"/>
<keyword evidence="2" id="KW-1185">Reference proteome</keyword>
<protein>
    <submittedName>
        <fullName evidence="1">Uncharacterized protein</fullName>
    </submittedName>
</protein>
<reference evidence="1 2" key="1">
    <citation type="journal article" date="2017" name="Antonie Van Leeuwenhoek">
        <title>Rhizobium rhizosphaerae sp. nov., a novel species isolated from rice rhizosphere.</title>
        <authorList>
            <person name="Zhao J.J."/>
            <person name="Zhang J."/>
            <person name="Zhang R.J."/>
            <person name="Zhang C.W."/>
            <person name="Yin H.Q."/>
            <person name="Zhang X.X."/>
        </authorList>
    </citation>
    <scope>NUCLEOTIDE SEQUENCE [LARGE SCALE GENOMIC DNA]</scope>
    <source>
        <strain evidence="1 2">BSs20135</strain>
    </source>
</reference>
<sequence length="43" mass="5206">MGQMAWTPFEWKLKGHIWNDPRISYFMRLKTLLAAASFWLLYS</sequence>
<gene>
    <name evidence="1" type="ORF">GARC_4017</name>
</gene>
<dbReference type="EMBL" id="BAEO01000058">
    <property type="protein sequence ID" value="GAC20964.1"/>
    <property type="molecule type" value="Genomic_DNA"/>
</dbReference>